<accession>A0A379MU68</accession>
<sequence>MTHIVNHTTASRFRRGRRAGTAGAALRLRRFGLLLGVVLPLLLAACSGSKALTRLRIERVEEFRPQRTGFGFAEGTVAVSLYNGNKKNVIFDSGRIDLKLNGRTIGSAMLTRSTVVGSGMQRVEVPVRVRFAVEGIGSWLKMLSPGQERRIRRPALRITGSLNIVAGSPLRSQTVRFDRRLDRKAAEWLGRISYKSY</sequence>
<reference evidence="1 2" key="1">
    <citation type="submission" date="2018-06" db="EMBL/GenBank/DDBJ databases">
        <authorList>
            <consortium name="Pathogen Informatics"/>
            <person name="Doyle S."/>
        </authorList>
    </citation>
    <scope>NUCLEOTIDE SEQUENCE [LARGE SCALE GENOMIC DNA]</scope>
    <source>
        <strain evidence="1 2">NCTC11190</strain>
    </source>
</reference>
<name>A0A379MU68_9BACT</name>
<evidence type="ECO:0008006" key="3">
    <source>
        <dbReference type="Google" id="ProtNLM"/>
    </source>
</evidence>
<proteinExistence type="predicted"/>
<evidence type="ECO:0000313" key="2">
    <source>
        <dbReference type="Proteomes" id="UP000255233"/>
    </source>
</evidence>
<dbReference type="AlphaFoldDB" id="A0A379MU68"/>
<dbReference type="OrthoDB" id="9974950at2"/>
<dbReference type="STRING" id="880526.GCA_000427365_01469"/>
<evidence type="ECO:0000313" key="1">
    <source>
        <dbReference type="EMBL" id="SUE35105.1"/>
    </source>
</evidence>
<dbReference type="RefSeq" id="WP_027291141.1">
    <property type="nucleotide sequence ID" value="NZ_CANTWR010000013.1"/>
</dbReference>
<dbReference type="Gene3D" id="2.60.40.1820">
    <property type="match status" value="1"/>
</dbReference>
<organism evidence="1 2">
    <name type="scientific">Rikenella microfusus</name>
    <dbReference type="NCBI Taxonomy" id="28139"/>
    <lineage>
        <taxon>Bacteria</taxon>
        <taxon>Pseudomonadati</taxon>
        <taxon>Bacteroidota</taxon>
        <taxon>Bacteroidia</taxon>
        <taxon>Bacteroidales</taxon>
        <taxon>Rikenellaceae</taxon>
        <taxon>Rikenella</taxon>
    </lineage>
</organism>
<dbReference type="SUPFAM" id="SSF117070">
    <property type="entry name" value="LEA14-like"/>
    <property type="match status" value="1"/>
</dbReference>
<dbReference type="EMBL" id="UGVL01000001">
    <property type="protein sequence ID" value="SUE35105.1"/>
    <property type="molecule type" value="Genomic_DNA"/>
</dbReference>
<dbReference type="Proteomes" id="UP000255233">
    <property type="component" value="Unassembled WGS sequence"/>
</dbReference>
<keyword evidence="2" id="KW-1185">Reference proteome</keyword>
<protein>
    <recommendedName>
        <fullName evidence="3">Late embryogenesis abundant protein</fullName>
    </recommendedName>
</protein>
<gene>
    <name evidence="1" type="ORF">NCTC11190_02351</name>
</gene>